<organism evidence="3 4">
    <name type="scientific">Elsinoe batatas</name>
    <dbReference type="NCBI Taxonomy" id="2601811"/>
    <lineage>
        <taxon>Eukaryota</taxon>
        <taxon>Fungi</taxon>
        <taxon>Dikarya</taxon>
        <taxon>Ascomycota</taxon>
        <taxon>Pezizomycotina</taxon>
        <taxon>Dothideomycetes</taxon>
        <taxon>Dothideomycetidae</taxon>
        <taxon>Myriangiales</taxon>
        <taxon>Elsinoaceae</taxon>
        <taxon>Elsinoe</taxon>
    </lineage>
</organism>
<dbReference type="InterPro" id="IPR036291">
    <property type="entry name" value="NAD(P)-bd_dom_sf"/>
</dbReference>
<dbReference type="PANTHER" id="PTHR24320:SF33">
    <property type="entry name" value="OXIDOREDUCTASE BLI-4, MITOCHONDRIAL-RELATED"/>
    <property type="match status" value="1"/>
</dbReference>
<comment type="similarity">
    <text evidence="1">Belongs to the short-chain dehydrogenases/reductases (SDR) family.</text>
</comment>
<dbReference type="Gene3D" id="3.40.50.720">
    <property type="entry name" value="NAD(P)-binding Rossmann-like Domain"/>
    <property type="match status" value="1"/>
</dbReference>
<evidence type="ECO:0000256" key="1">
    <source>
        <dbReference type="ARBA" id="ARBA00006484"/>
    </source>
</evidence>
<dbReference type="GO" id="GO:0016491">
    <property type="term" value="F:oxidoreductase activity"/>
    <property type="evidence" value="ECO:0007669"/>
    <property type="project" value="UniProtKB-KW"/>
</dbReference>
<keyword evidence="2" id="KW-0560">Oxidoreductase</keyword>
<accession>A0A8K0L291</accession>
<evidence type="ECO:0000313" key="4">
    <source>
        <dbReference type="Proteomes" id="UP000809789"/>
    </source>
</evidence>
<dbReference type="PANTHER" id="PTHR24320">
    <property type="entry name" value="RETINOL DEHYDROGENASE"/>
    <property type="match status" value="1"/>
</dbReference>
<evidence type="ECO:0000313" key="3">
    <source>
        <dbReference type="EMBL" id="KAG8626125.1"/>
    </source>
</evidence>
<dbReference type="AlphaFoldDB" id="A0A8K0L291"/>
<reference evidence="3" key="1">
    <citation type="submission" date="2021-07" db="EMBL/GenBank/DDBJ databases">
        <title>Elsinoe batatas strain:CRI-CJ2 Genome sequencing and assembly.</title>
        <authorList>
            <person name="Huang L."/>
        </authorList>
    </citation>
    <scope>NUCLEOTIDE SEQUENCE</scope>
    <source>
        <strain evidence="3">CRI-CJ2</strain>
    </source>
</reference>
<evidence type="ECO:0000256" key="2">
    <source>
        <dbReference type="ARBA" id="ARBA00023002"/>
    </source>
</evidence>
<sequence length="326" mass="35357">MISLGVPLRALRISSSSISIATLTIKRTVTTNPAMQAVKDKLAENFTGPAHSAGSRTFSLDDVPDLSGKVAVVTGGSEGKTGKDALEAIEEELGADARNKVVYIQNDHFGHEVITSHLLPTLKKTADAGHTVRIVNLSSNLHESCPSDTEFKSVEEINKDYGPNAQYSRSKLANLLHARYLHRHLNSQNPKILINATHPGIVDTAQTTTHIHEAYPLLGYGMSAAMKLKPFQKSQFEGACSTMYAATVTNGSGQYICPPAIVEKGSDKSNDEQLQDQLMKITREIIEEKTRPESSAKGCSFKDACTNSVVNKCIMSYSCLRKCCTS</sequence>
<protein>
    <submittedName>
        <fullName evidence="3">Uncharacterized protein</fullName>
    </submittedName>
</protein>
<dbReference type="Proteomes" id="UP000809789">
    <property type="component" value="Unassembled WGS sequence"/>
</dbReference>
<dbReference type="EMBL" id="JAESVG020000007">
    <property type="protein sequence ID" value="KAG8626125.1"/>
    <property type="molecule type" value="Genomic_DNA"/>
</dbReference>
<dbReference type="OrthoDB" id="191139at2759"/>
<name>A0A8K0L291_9PEZI</name>
<keyword evidence="4" id="KW-1185">Reference proteome</keyword>
<dbReference type="SUPFAM" id="SSF51735">
    <property type="entry name" value="NAD(P)-binding Rossmann-fold domains"/>
    <property type="match status" value="1"/>
</dbReference>
<comment type="caution">
    <text evidence="3">The sequence shown here is derived from an EMBL/GenBank/DDBJ whole genome shotgun (WGS) entry which is preliminary data.</text>
</comment>
<gene>
    <name evidence="3" type="ORF">KVT40_006526</name>
</gene>
<proteinExistence type="inferred from homology"/>